<organism evidence="3 4">
    <name type="scientific">Streptococcus phocae</name>
    <dbReference type="NCBI Taxonomy" id="119224"/>
    <lineage>
        <taxon>Bacteria</taxon>
        <taxon>Bacillati</taxon>
        <taxon>Bacillota</taxon>
        <taxon>Bacilli</taxon>
        <taxon>Lactobacillales</taxon>
        <taxon>Streptococcaceae</taxon>
        <taxon>Streptococcus</taxon>
    </lineage>
</organism>
<protein>
    <recommendedName>
        <fullName evidence="2">Cell wall elongation regulator TseB-like domain-containing protein</fullName>
    </recommendedName>
</protein>
<dbReference type="InterPro" id="IPR041401">
    <property type="entry name" value="TseB-like_dom"/>
</dbReference>
<accession>A0A0P6S299</accession>
<dbReference type="Gene3D" id="3.10.450.40">
    <property type="match status" value="1"/>
</dbReference>
<comment type="caution">
    <text evidence="3">The sequence shown here is derived from an EMBL/GenBank/DDBJ whole genome shotgun (WGS) entry which is preliminary data.</text>
</comment>
<proteinExistence type="predicted"/>
<dbReference type="InterPro" id="IPR046350">
    <property type="entry name" value="Cystatin_sf"/>
</dbReference>
<sequence>MNKRERFKSILYVCAGLINLICIGVLFLFYVPIYERIQEKSDLVLLAQAQTPLKKVSHIEFYDGQKAYASVFGKDSSGHDLIVSIEEGTQHVILSDPKEGISKDAARAVARKNGAKDIQKVVFGIDRRNKVWEVCSQQGNYMIDFKTGKLLRKECL</sequence>
<evidence type="ECO:0000313" key="3">
    <source>
        <dbReference type="EMBL" id="KPJ22650.1"/>
    </source>
</evidence>
<keyword evidence="1" id="KW-1133">Transmembrane helix</keyword>
<evidence type="ECO:0000259" key="2">
    <source>
        <dbReference type="Pfam" id="PF17881"/>
    </source>
</evidence>
<reference evidence="3 4" key="1">
    <citation type="submission" date="2015-08" db="EMBL/GenBank/DDBJ databases">
        <title>Genome sequence of Streptococcus phocae subsp. phocae ATCC 51973T isolated from liver specimen obtained from seal.</title>
        <authorList>
            <person name="Avendano-Herrera R."/>
        </authorList>
    </citation>
    <scope>NUCLEOTIDE SEQUENCE [LARGE SCALE GENOMIC DNA]</scope>
    <source>
        <strain evidence="3 4">ATCC 51973</strain>
    </source>
</reference>
<keyword evidence="4" id="KW-1185">Reference proteome</keyword>
<gene>
    <name evidence="3" type="ORF">AKK44_03075</name>
</gene>
<dbReference type="AlphaFoldDB" id="A0A0P6S299"/>
<feature type="transmembrane region" description="Helical" evidence="1">
    <location>
        <begin position="9"/>
        <end position="31"/>
    </location>
</feature>
<name>A0A0P6S299_9STRE</name>
<dbReference type="STRING" id="119224.AKK44_03075"/>
<dbReference type="Proteomes" id="UP000049578">
    <property type="component" value="Unassembled WGS sequence"/>
</dbReference>
<dbReference type="EMBL" id="LHQM01000010">
    <property type="protein sequence ID" value="KPJ22650.1"/>
    <property type="molecule type" value="Genomic_DNA"/>
</dbReference>
<evidence type="ECO:0000256" key="1">
    <source>
        <dbReference type="SAM" id="Phobius"/>
    </source>
</evidence>
<evidence type="ECO:0000313" key="4">
    <source>
        <dbReference type="Proteomes" id="UP000049578"/>
    </source>
</evidence>
<dbReference type="SUPFAM" id="SSF54403">
    <property type="entry name" value="Cystatin/monellin"/>
    <property type="match status" value="2"/>
</dbReference>
<dbReference type="Pfam" id="PF17881">
    <property type="entry name" value="TseB"/>
    <property type="match status" value="1"/>
</dbReference>
<feature type="domain" description="Cell wall elongation regulator TseB-like" evidence="2">
    <location>
        <begin position="46"/>
        <end position="85"/>
    </location>
</feature>
<keyword evidence="1" id="KW-0812">Transmembrane</keyword>
<keyword evidence="1" id="KW-0472">Membrane</keyword>
<dbReference type="PATRIC" id="fig|119224.3.peg.135"/>